<evidence type="ECO:0000256" key="1">
    <source>
        <dbReference type="SAM" id="MobiDB-lite"/>
    </source>
</evidence>
<evidence type="ECO:0000313" key="2">
    <source>
        <dbReference type="EMBL" id="MBB1153962.1"/>
    </source>
</evidence>
<sequence length="71" mass="7446">MTADAIAWPTAADVPPSPCPVRAKWPRGAGRHRAVEPDESPTVVLDPPTVPFLFTHPALYSGTETAPGGTL</sequence>
<dbReference type="AlphaFoldDB" id="A0A7W3VWG2"/>
<feature type="region of interest" description="Disordered" evidence="1">
    <location>
        <begin position="1"/>
        <end position="20"/>
    </location>
</feature>
<evidence type="ECO:0000313" key="3">
    <source>
        <dbReference type="Proteomes" id="UP000526734"/>
    </source>
</evidence>
<name>A0A7W3VWG2_9PSEU</name>
<accession>A0A7W3VWG2</accession>
<dbReference type="RefSeq" id="WP_182891052.1">
    <property type="nucleotide sequence ID" value="NZ_JACGZW010000004.1"/>
</dbReference>
<dbReference type="Proteomes" id="UP000526734">
    <property type="component" value="Unassembled WGS sequence"/>
</dbReference>
<protein>
    <submittedName>
        <fullName evidence="2">Uncharacterized protein</fullName>
    </submittedName>
</protein>
<dbReference type="EMBL" id="JACGZW010000004">
    <property type="protein sequence ID" value="MBB1153962.1"/>
    <property type="molecule type" value="Genomic_DNA"/>
</dbReference>
<gene>
    <name evidence="2" type="ORF">H4281_12540</name>
</gene>
<reference evidence="2 3" key="1">
    <citation type="submission" date="2020-08" db="EMBL/GenBank/DDBJ databases">
        <title>Amycolatopsis sp. nov. DR6-1 isolated from Dendrobium heterocarpum.</title>
        <authorList>
            <person name="Tedsree N."/>
            <person name="Kuncharoen N."/>
            <person name="Likhitwitayawuid K."/>
            <person name="Tanasupawat S."/>
        </authorList>
    </citation>
    <scope>NUCLEOTIDE SEQUENCE [LARGE SCALE GENOMIC DNA]</scope>
    <source>
        <strain evidence="2 3">DR6-1</strain>
    </source>
</reference>
<organism evidence="2 3">
    <name type="scientific">Amycolatopsis dendrobii</name>
    <dbReference type="NCBI Taxonomy" id="2760662"/>
    <lineage>
        <taxon>Bacteria</taxon>
        <taxon>Bacillati</taxon>
        <taxon>Actinomycetota</taxon>
        <taxon>Actinomycetes</taxon>
        <taxon>Pseudonocardiales</taxon>
        <taxon>Pseudonocardiaceae</taxon>
        <taxon>Amycolatopsis</taxon>
    </lineage>
</organism>
<proteinExistence type="predicted"/>
<keyword evidence="3" id="KW-1185">Reference proteome</keyword>
<comment type="caution">
    <text evidence="2">The sequence shown here is derived from an EMBL/GenBank/DDBJ whole genome shotgun (WGS) entry which is preliminary data.</text>
</comment>